<accession>A0A494XII2</accession>
<sequence length="260" mass="29282">MTRTPGSETVASPDVGDEAVLAHWWRTRGQLDDEAHTAREQLITHYQPLARIIAGKLYAGRTHNEIDFDEYLQLATVGLIEAVDRFEAERGVQFKTFATIRMRGAILNGLERLTEKQQQIAWQQRLRADRAQALADGKVPDDLDALFGMLAEAGVALALGMLLEGSGMIDEPQPEGHPEQSGYFAHVELRQLRERLRTLVAELPKQERAVIWLHYIQDTPFAEIALELDVSRARVAQIHRKALISLRTLCNALRSCDVAW</sequence>
<dbReference type="GO" id="GO:0006352">
    <property type="term" value="P:DNA-templated transcription initiation"/>
    <property type="evidence" value="ECO:0007669"/>
    <property type="project" value="InterPro"/>
</dbReference>
<evidence type="ECO:0000259" key="5">
    <source>
        <dbReference type="Pfam" id="PF04542"/>
    </source>
</evidence>
<dbReference type="Proteomes" id="UP000280434">
    <property type="component" value="Unassembled WGS sequence"/>
</dbReference>
<proteinExistence type="predicted"/>
<dbReference type="GO" id="GO:0003677">
    <property type="term" value="F:DNA binding"/>
    <property type="evidence" value="ECO:0007669"/>
    <property type="project" value="UniProtKB-KW"/>
</dbReference>
<keyword evidence="1" id="KW-0805">Transcription regulation</keyword>
<evidence type="ECO:0000313" key="8">
    <source>
        <dbReference type="Proteomes" id="UP000280434"/>
    </source>
</evidence>
<evidence type="ECO:0000313" key="7">
    <source>
        <dbReference type="EMBL" id="RKP48426.1"/>
    </source>
</evidence>
<organism evidence="7 8">
    <name type="scientific">Trinickia fusca</name>
    <dbReference type="NCBI Taxonomy" id="2419777"/>
    <lineage>
        <taxon>Bacteria</taxon>
        <taxon>Pseudomonadati</taxon>
        <taxon>Pseudomonadota</taxon>
        <taxon>Betaproteobacteria</taxon>
        <taxon>Burkholderiales</taxon>
        <taxon>Burkholderiaceae</taxon>
        <taxon>Trinickia</taxon>
    </lineage>
</organism>
<dbReference type="SUPFAM" id="SSF88659">
    <property type="entry name" value="Sigma3 and sigma4 domains of RNA polymerase sigma factors"/>
    <property type="match status" value="1"/>
</dbReference>
<dbReference type="GO" id="GO:0016987">
    <property type="term" value="F:sigma factor activity"/>
    <property type="evidence" value="ECO:0007669"/>
    <property type="project" value="UniProtKB-KW"/>
</dbReference>
<dbReference type="InterPro" id="IPR000943">
    <property type="entry name" value="RNA_pol_sigma70"/>
</dbReference>
<dbReference type="InterPro" id="IPR007630">
    <property type="entry name" value="RNA_pol_sigma70_r4"/>
</dbReference>
<evidence type="ECO:0000256" key="2">
    <source>
        <dbReference type="ARBA" id="ARBA00023082"/>
    </source>
</evidence>
<dbReference type="InterPro" id="IPR007627">
    <property type="entry name" value="RNA_pol_sigma70_r2"/>
</dbReference>
<dbReference type="Gene3D" id="1.10.1740.10">
    <property type="match status" value="1"/>
</dbReference>
<dbReference type="RefSeq" id="WP_121278275.1">
    <property type="nucleotide sequence ID" value="NZ_RBZV01000004.1"/>
</dbReference>
<dbReference type="OrthoDB" id="8481770at2"/>
<dbReference type="InterPro" id="IPR013324">
    <property type="entry name" value="RNA_pol_sigma_r3/r4-like"/>
</dbReference>
<dbReference type="CDD" id="cd06171">
    <property type="entry name" value="Sigma70_r4"/>
    <property type="match status" value="1"/>
</dbReference>
<keyword evidence="4" id="KW-0804">Transcription</keyword>
<dbReference type="InterPro" id="IPR013325">
    <property type="entry name" value="RNA_pol_sigma_r2"/>
</dbReference>
<evidence type="ECO:0000256" key="3">
    <source>
        <dbReference type="ARBA" id="ARBA00023125"/>
    </source>
</evidence>
<feature type="domain" description="RNA polymerase sigma-70 region 4" evidence="6">
    <location>
        <begin position="201"/>
        <end position="247"/>
    </location>
</feature>
<dbReference type="Pfam" id="PF04542">
    <property type="entry name" value="Sigma70_r2"/>
    <property type="match status" value="1"/>
</dbReference>
<dbReference type="AlphaFoldDB" id="A0A494XII2"/>
<dbReference type="PRINTS" id="PR00046">
    <property type="entry name" value="SIGMA70FCT"/>
</dbReference>
<dbReference type="InterPro" id="IPR014284">
    <property type="entry name" value="RNA_pol_sigma-70_dom"/>
</dbReference>
<dbReference type="SUPFAM" id="SSF88946">
    <property type="entry name" value="Sigma2 domain of RNA polymerase sigma factors"/>
    <property type="match status" value="1"/>
</dbReference>
<gene>
    <name evidence="7" type="ORF">D7S89_14065</name>
</gene>
<dbReference type="NCBIfam" id="TIGR02937">
    <property type="entry name" value="sigma70-ECF"/>
    <property type="match status" value="1"/>
</dbReference>
<dbReference type="Pfam" id="PF04545">
    <property type="entry name" value="Sigma70_r4"/>
    <property type="match status" value="1"/>
</dbReference>
<keyword evidence="2" id="KW-0731">Sigma factor</keyword>
<feature type="domain" description="RNA polymerase sigma-70 region 2" evidence="5">
    <location>
        <begin position="42"/>
        <end position="112"/>
    </location>
</feature>
<reference evidence="7 8" key="1">
    <citation type="submission" date="2018-10" db="EMBL/GenBank/DDBJ databases">
        <title>Paraburkholderia sp. 7MK8-2, isolated from soil.</title>
        <authorList>
            <person name="Gao Z.-H."/>
            <person name="Qiu L.-H."/>
        </authorList>
    </citation>
    <scope>NUCLEOTIDE SEQUENCE [LARGE SCALE GENOMIC DNA]</scope>
    <source>
        <strain evidence="7 8">7MK8-2</strain>
    </source>
</reference>
<protein>
    <submittedName>
        <fullName evidence="7">Sigma-70 family RNA polymerase sigma factor</fullName>
    </submittedName>
</protein>
<evidence type="ECO:0000259" key="6">
    <source>
        <dbReference type="Pfam" id="PF04545"/>
    </source>
</evidence>
<name>A0A494XII2_9BURK</name>
<evidence type="ECO:0000256" key="1">
    <source>
        <dbReference type="ARBA" id="ARBA00023015"/>
    </source>
</evidence>
<dbReference type="EMBL" id="RBZV01000004">
    <property type="protein sequence ID" value="RKP48426.1"/>
    <property type="molecule type" value="Genomic_DNA"/>
</dbReference>
<dbReference type="PANTHER" id="PTHR30385">
    <property type="entry name" value="SIGMA FACTOR F FLAGELLAR"/>
    <property type="match status" value="1"/>
</dbReference>
<evidence type="ECO:0000256" key="4">
    <source>
        <dbReference type="ARBA" id="ARBA00023163"/>
    </source>
</evidence>
<keyword evidence="3" id="KW-0238">DNA-binding</keyword>
<keyword evidence="8" id="KW-1185">Reference proteome</keyword>
<comment type="caution">
    <text evidence="7">The sequence shown here is derived from an EMBL/GenBank/DDBJ whole genome shotgun (WGS) entry which is preliminary data.</text>
</comment>
<dbReference type="Gene3D" id="1.20.140.160">
    <property type="match status" value="1"/>
</dbReference>